<gene>
    <name evidence="1" type="ORF">JBS370_LOCUS41701</name>
</gene>
<reference evidence="1" key="1">
    <citation type="submission" date="2021-02" db="EMBL/GenBank/DDBJ databases">
        <authorList>
            <person name="Nowell W R."/>
        </authorList>
    </citation>
    <scope>NUCLEOTIDE SEQUENCE</scope>
</reference>
<evidence type="ECO:0000313" key="2">
    <source>
        <dbReference type="Proteomes" id="UP000663836"/>
    </source>
</evidence>
<protein>
    <submittedName>
        <fullName evidence="1">Uncharacterized protein</fullName>
    </submittedName>
</protein>
<accession>A0A820KJ30</accession>
<dbReference type="EMBL" id="CAJOBD010048337">
    <property type="protein sequence ID" value="CAF4343496.1"/>
    <property type="molecule type" value="Genomic_DNA"/>
</dbReference>
<dbReference type="AlphaFoldDB" id="A0A820KJ30"/>
<evidence type="ECO:0000313" key="1">
    <source>
        <dbReference type="EMBL" id="CAF4343496.1"/>
    </source>
</evidence>
<organism evidence="1 2">
    <name type="scientific">Rotaria sordida</name>
    <dbReference type="NCBI Taxonomy" id="392033"/>
    <lineage>
        <taxon>Eukaryota</taxon>
        <taxon>Metazoa</taxon>
        <taxon>Spiralia</taxon>
        <taxon>Gnathifera</taxon>
        <taxon>Rotifera</taxon>
        <taxon>Eurotatoria</taxon>
        <taxon>Bdelloidea</taxon>
        <taxon>Philodinida</taxon>
        <taxon>Philodinidae</taxon>
        <taxon>Rotaria</taxon>
    </lineage>
</organism>
<sequence>LFDDVLNPIAAKTQSFWIWMVG</sequence>
<proteinExistence type="predicted"/>
<dbReference type="Proteomes" id="UP000663836">
    <property type="component" value="Unassembled WGS sequence"/>
</dbReference>
<comment type="caution">
    <text evidence="1">The sequence shown here is derived from an EMBL/GenBank/DDBJ whole genome shotgun (WGS) entry which is preliminary data.</text>
</comment>
<name>A0A820KJ30_9BILA</name>
<feature type="non-terminal residue" evidence="1">
    <location>
        <position position="1"/>
    </location>
</feature>